<dbReference type="PANTHER" id="PTHR24421">
    <property type="entry name" value="NITRATE/NITRITE SENSOR PROTEIN NARX-RELATED"/>
    <property type="match status" value="1"/>
</dbReference>
<evidence type="ECO:0000313" key="14">
    <source>
        <dbReference type="Proteomes" id="UP001144280"/>
    </source>
</evidence>
<reference evidence="13" key="1">
    <citation type="submission" date="2022-12" db="EMBL/GenBank/DDBJ databases">
        <title>New Phytohabitans aurantiacus sp. RD004123 nov., an actinomycete isolated from soil.</title>
        <authorList>
            <person name="Triningsih D.W."/>
            <person name="Harunari E."/>
            <person name="Igarashi Y."/>
        </authorList>
    </citation>
    <scope>NUCLEOTIDE SEQUENCE</scope>
    <source>
        <strain evidence="13">RD004123</strain>
    </source>
</reference>
<sequence length="381" mass="40343">MRPFGRWPDPLVPLDIVLAVAVGLFVILTAPQVGSAVGTDTPSHLDATGYLLVITTAAALVFRRRFPDVALAVAAAATFTFVMLGYPDGPIYLGVMVAMYSVAVARSTRHAVVWAVVLAITYLVWLVVVTGQWTDALDTLGWLAAPLGLGVAVRTHGEARFRAVAHDRRRQVYEERLRIAQEVHDAVGHSLAMISINAGVALYILAKQESPQPQMEATLRAIRQAGNGALDELRATLATYTGQVSPPDQRPPPGLAALPDLVSATAVDGLRVHLDVTGVPNGVPSTVDHAGYRIAQEALTNVIRHAAAEHATIRVEYGPHQIELLITDDGRGGKPPNPAGSGLASMGERARALRGSFSAGPVEGGGFEVRAILPYGGQVVR</sequence>
<gene>
    <name evidence="13" type="ORF">Pa4123_45960</name>
</gene>
<dbReference type="InterPro" id="IPR036890">
    <property type="entry name" value="HATPase_C_sf"/>
</dbReference>
<evidence type="ECO:0000256" key="1">
    <source>
        <dbReference type="ARBA" id="ARBA00000085"/>
    </source>
</evidence>
<feature type="domain" description="Signal transduction histidine kinase subgroup 3 dimerisation and phosphoacceptor" evidence="12">
    <location>
        <begin position="175"/>
        <end position="239"/>
    </location>
</feature>
<evidence type="ECO:0000313" key="13">
    <source>
        <dbReference type="EMBL" id="GLH99321.1"/>
    </source>
</evidence>
<keyword evidence="6 13" id="KW-0418">Kinase</keyword>
<evidence type="ECO:0000256" key="7">
    <source>
        <dbReference type="ARBA" id="ARBA00022840"/>
    </source>
</evidence>
<dbReference type="RefSeq" id="WP_281898891.1">
    <property type="nucleotide sequence ID" value="NZ_BSDI01000022.1"/>
</dbReference>
<dbReference type="CDD" id="cd16917">
    <property type="entry name" value="HATPase_UhpB-NarQ-NarX-like"/>
    <property type="match status" value="1"/>
</dbReference>
<evidence type="ECO:0000259" key="12">
    <source>
        <dbReference type="Pfam" id="PF07730"/>
    </source>
</evidence>
<evidence type="ECO:0000256" key="4">
    <source>
        <dbReference type="ARBA" id="ARBA00022679"/>
    </source>
</evidence>
<feature type="transmembrane region" description="Helical" evidence="10">
    <location>
        <begin position="90"/>
        <end position="105"/>
    </location>
</feature>
<dbReference type="InterPro" id="IPR003594">
    <property type="entry name" value="HATPase_dom"/>
</dbReference>
<keyword evidence="5" id="KW-0547">Nucleotide-binding</keyword>
<feature type="transmembrane region" description="Helical" evidence="10">
    <location>
        <begin position="112"/>
        <end position="133"/>
    </location>
</feature>
<keyword evidence="10" id="KW-1133">Transmembrane helix</keyword>
<proteinExistence type="predicted"/>
<keyword evidence="3" id="KW-0597">Phosphoprotein</keyword>
<dbReference type="Gene3D" id="1.20.5.1930">
    <property type="match status" value="1"/>
</dbReference>
<feature type="domain" description="Histidine kinase/HSP90-like ATPase" evidence="11">
    <location>
        <begin position="292"/>
        <end position="375"/>
    </location>
</feature>
<keyword evidence="14" id="KW-1185">Reference proteome</keyword>
<dbReference type="Pfam" id="PF02518">
    <property type="entry name" value="HATPase_c"/>
    <property type="match status" value="1"/>
</dbReference>
<evidence type="ECO:0000256" key="5">
    <source>
        <dbReference type="ARBA" id="ARBA00022741"/>
    </source>
</evidence>
<feature type="transmembrane region" description="Helical" evidence="10">
    <location>
        <begin position="45"/>
        <end position="62"/>
    </location>
</feature>
<evidence type="ECO:0000256" key="10">
    <source>
        <dbReference type="SAM" id="Phobius"/>
    </source>
</evidence>
<comment type="caution">
    <text evidence="13">The sequence shown here is derived from an EMBL/GenBank/DDBJ whole genome shotgun (WGS) entry which is preliminary data.</text>
</comment>
<dbReference type="InterPro" id="IPR011712">
    <property type="entry name" value="Sig_transdc_His_kin_sub3_dim/P"/>
</dbReference>
<evidence type="ECO:0000256" key="9">
    <source>
        <dbReference type="SAM" id="MobiDB-lite"/>
    </source>
</evidence>
<dbReference type="Proteomes" id="UP001144280">
    <property type="component" value="Unassembled WGS sequence"/>
</dbReference>
<name>A0ABQ5R0E1_9ACTN</name>
<organism evidence="13 14">
    <name type="scientific">Phytohabitans aurantiacus</name>
    <dbReference type="NCBI Taxonomy" id="3016789"/>
    <lineage>
        <taxon>Bacteria</taxon>
        <taxon>Bacillati</taxon>
        <taxon>Actinomycetota</taxon>
        <taxon>Actinomycetes</taxon>
        <taxon>Micromonosporales</taxon>
        <taxon>Micromonosporaceae</taxon>
    </lineage>
</organism>
<dbReference type="Gene3D" id="3.30.565.10">
    <property type="entry name" value="Histidine kinase-like ATPase, C-terminal domain"/>
    <property type="match status" value="1"/>
</dbReference>
<dbReference type="EMBL" id="BSDI01000022">
    <property type="protein sequence ID" value="GLH99321.1"/>
    <property type="molecule type" value="Genomic_DNA"/>
</dbReference>
<evidence type="ECO:0000256" key="6">
    <source>
        <dbReference type="ARBA" id="ARBA00022777"/>
    </source>
</evidence>
<dbReference type="InterPro" id="IPR050482">
    <property type="entry name" value="Sensor_HK_TwoCompSys"/>
</dbReference>
<evidence type="ECO:0000256" key="2">
    <source>
        <dbReference type="ARBA" id="ARBA00012438"/>
    </source>
</evidence>
<evidence type="ECO:0000256" key="3">
    <source>
        <dbReference type="ARBA" id="ARBA00022553"/>
    </source>
</evidence>
<keyword evidence="4" id="KW-0808">Transferase</keyword>
<accession>A0ABQ5R0E1</accession>
<feature type="transmembrane region" description="Helical" evidence="10">
    <location>
        <begin position="69"/>
        <end position="84"/>
    </location>
</feature>
<dbReference type="GO" id="GO:0016301">
    <property type="term" value="F:kinase activity"/>
    <property type="evidence" value="ECO:0007669"/>
    <property type="project" value="UniProtKB-KW"/>
</dbReference>
<keyword evidence="10" id="KW-0472">Membrane</keyword>
<keyword evidence="7" id="KW-0067">ATP-binding</keyword>
<evidence type="ECO:0000256" key="8">
    <source>
        <dbReference type="ARBA" id="ARBA00023012"/>
    </source>
</evidence>
<dbReference type="EC" id="2.7.13.3" evidence="2"/>
<dbReference type="SUPFAM" id="SSF55874">
    <property type="entry name" value="ATPase domain of HSP90 chaperone/DNA topoisomerase II/histidine kinase"/>
    <property type="match status" value="1"/>
</dbReference>
<keyword evidence="10" id="KW-0812">Transmembrane</keyword>
<feature type="transmembrane region" description="Helical" evidence="10">
    <location>
        <begin position="12"/>
        <end position="33"/>
    </location>
</feature>
<feature type="region of interest" description="Disordered" evidence="9">
    <location>
        <begin position="328"/>
        <end position="347"/>
    </location>
</feature>
<dbReference type="Pfam" id="PF07730">
    <property type="entry name" value="HisKA_3"/>
    <property type="match status" value="1"/>
</dbReference>
<dbReference type="PANTHER" id="PTHR24421:SF10">
    <property type="entry name" value="NITRATE_NITRITE SENSOR PROTEIN NARQ"/>
    <property type="match status" value="1"/>
</dbReference>
<protein>
    <recommendedName>
        <fullName evidence="2">histidine kinase</fullName>
        <ecNumber evidence="2">2.7.13.3</ecNumber>
    </recommendedName>
</protein>
<comment type="catalytic activity">
    <reaction evidence="1">
        <text>ATP + protein L-histidine = ADP + protein N-phospho-L-histidine.</text>
        <dbReference type="EC" id="2.7.13.3"/>
    </reaction>
</comment>
<evidence type="ECO:0000259" key="11">
    <source>
        <dbReference type="Pfam" id="PF02518"/>
    </source>
</evidence>
<keyword evidence="8" id="KW-0902">Two-component regulatory system</keyword>